<sequence length="170" mass="18336">MGEDGITDLLLGIASNAVRNYVIDVVDQNVEKARSFGLDDDSNISYTFSKDLFDAYGYAGIGVTFLGLLFLIMWDQMDDTSETASISDEDILVYQAIGLAAYDTVVAEIEAANATPVTATVEVAAPAVAATGATYGGTQTRKTYNILNSIQGAKNKYQKTHGFQQQYFSK</sequence>
<evidence type="ECO:0000313" key="3">
    <source>
        <dbReference type="Proteomes" id="UP001497623"/>
    </source>
</evidence>
<evidence type="ECO:0000313" key="2">
    <source>
        <dbReference type="EMBL" id="CAL4122906.1"/>
    </source>
</evidence>
<keyword evidence="1" id="KW-0472">Membrane</keyword>
<keyword evidence="1" id="KW-0812">Transmembrane</keyword>
<keyword evidence="3" id="KW-1185">Reference proteome</keyword>
<accession>A0AAV2RCL7</accession>
<name>A0AAV2RCL7_MEGNR</name>
<dbReference type="EMBL" id="CAXKWB010020978">
    <property type="protein sequence ID" value="CAL4122906.1"/>
    <property type="molecule type" value="Genomic_DNA"/>
</dbReference>
<keyword evidence="1" id="KW-1133">Transmembrane helix</keyword>
<reference evidence="2 3" key="1">
    <citation type="submission" date="2024-05" db="EMBL/GenBank/DDBJ databases">
        <authorList>
            <person name="Wallberg A."/>
        </authorList>
    </citation>
    <scope>NUCLEOTIDE SEQUENCE [LARGE SCALE GENOMIC DNA]</scope>
</reference>
<dbReference type="AlphaFoldDB" id="A0AAV2RCL7"/>
<proteinExistence type="predicted"/>
<protein>
    <submittedName>
        <fullName evidence="2">Uncharacterized protein</fullName>
    </submittedName>
</protein>
<gene>
    <name evidence="2" type="ORF">MNOR_LOCUS23615</name>
</gene>
<dbReference type="Proteomes" id="UP001497623">
    <property type="component" value="Unassembled WGS sequence"/>
</dbReference>
<evidence type="ECO:0000256" key="1">
    <source>
        <dbReference type="SAM" id="Phobius"/>
    </source>
</evidence>
<feature type="transmembrane region" description="Helical" evidence="1">
    <location>
        <begin position="55"/>
        <end position="74"/>
    </location>
</feature>
<organism evidence="2 3">
    <name type="scientific">Meganyctiphanes norvegica</name>
    <name type="common">Northern krill</name>
    <name type="synonym">Thysanopoda norvegica</name>
    <dbReference type="NCBI Taxonomy" id="48144"/>
    <lineage>
        <taxon>Eukaryota</taxon>
        <taxon>Metazoa</taxon>
        <taxon>Ecdysozoa</taxon>
        <taxon>Arthropoda</taxon>
        <taxon>Crustacea</taxon>
        <taxon>Multicrustacea</taxon>
        <taxon>Malacostraca</taxon>
        <taxon>Eumalacostraca</taxon>
        <taxon>Eucarida</taxon>
        <taxon>Euphausiacea</taxon>
        <taxon>Euphausiidae</taxon>
        <taxon>Meganyctiphanes</taxon>
    </lineage>
</organism>
<comment type="caution">
    <text evidence="2">The sequence shown here is derived from an EMBL/GenBank/DDBJ whole genome shotgun (WGS) entry which is preliminary data.</text>
</comment>